<dbReference type="RefSeq" id="XP_004254144.1">
    <property type="nucleotide sequence ID" value="XM_004254096.1"/>
</dbReference>
<proteinExistence type="predicted"/>
<evidence type="ECO:0000313" key="1">
    <source>
        <dbReference type="EMBL" id="ELP87373.1"/>
    </source>
</evidence>
<protein>
    <submittedName>
        <fullName evidence="1">Uncharacterized protein</fullName>
    </submittedName>
</protein>
<sequence length="181" mass="20252">MGNLPAKPPSYEGSQNRSISVEALQLFSKTIYDSSIIPPSAEILFHIMTSHEMQLLCFFLENNGFVACVLSHDEKASIFQKEENSTFVGSTDNKYYQTTILFEINGKIFTKNNTFTNSSKTSIISSTSELTCGVIRLQLPGNGETSHRCTLDITLDQIERPKDVPQQIVENIEHLLICVID</sequence>
<gene>
    <name evidence="1" type="ORF">EIN_096300</name>
</gene>
<dbReference type="EMBL" id="KB206860">
    <property type="protein sequence ID" value="ELP87373.1"/>
    <property type="molecule type" value="Genomic_DNA"/>
</dbReference>
<dbReference type="KEGG" id="eiv:EIN_096300"/>
<keyword evidence="2" id="KW-1185">Reference proteome</keyword>
<reference evidence="1 2" key="1">
    <citation type="submission" date="2012-10" db="EMBL/GenBank/DDBJ databases">
        <authorList>
            <person name="Zafar N."/>
            <person name="Inman J."/>
            <person name="Hall N."/>
            <person name="Lorenzi H."/>
            <person name="Caler E."/>
        </authorList>
    </citation>
    <scope>NUCLEOTIDE SEQUENCE [LARGE SCALE GENOMIC DNA]</scope>
    <source>
        <strain evidence="1 2">IP1</strain>
    </source>
</reference>
<dbReference type="AlphaFoldDB" id="A0A0A1U3S6"/>
<evidence type="ECO:0000313" key="2">
    <source>
        <dbReference type="Proteomes" id="UP000014680"/>
    </source>
</evidence>
<dbReference type="GeneID" id="14886440"/>
<name>A0A0A1U3S6_ENTIV</name>
<accession>A0A0A1U3S6</accession>
<organism evidence="1 2">
    <name type="scientific">Entamoeba invadens IP1</name>
    <dbReference type="NCBI Taxonomy" id="370355"/>
    <lineage>
        <taxon>Eukaryota</taxon>
        <taxon>Amoebozoa</taxon>
        <taxon>Evosea</taxon>
        <taxon>Archamoebae</taxon>
        <taxon>Mastigamoebida</taxon>
        <taxon>Entamoebidae</taxon>
        <taxon>Entamoeba</taxon>
    </lineage>
</organism>
<dbReference type="VEuPathDB" id="AmoebaDB:EIN_096300"/>
<dbReference type="Proteomes" id="UP000014680">
    <property type="component" value="Unassembled WGS sequence"/>
</dbReference>